<dbReference type="EMBL" id="JACHOR010000005">
    <property type="protein sequence ID" value="MBB5747403.1"/>
    <property type="molecule type" value="Genomic_DNA"/>
</dbReference>
<organism evidence="3 4">
    <name type="scientific">Brevundimonas variabilis</name>
    <dbReference type="NCBI Taxonomy" id="74312"/>
    <lineage>
        <taxon>Bacteria</taxon>
        <taxon>Pseudomonadati</taxon>
        <taxon>Pseudomonadota</taxon>
        <taxon>Alphaproteobacteria</taxon>
        <taxon>Caulobacterales</taxon>
        <taxon>Caulobacteraceae</taxon>
        <taxon>Brevundimonas</taxon>
    </lineage>
</organism>
<sequence>MLMEPTVLGIAAVLTALIGPALAIAVRDSGPVRRTGWVGRLCGAVVLWGVAGLALWLGSRAVGSDLLVPPVDGSALGWGLLFGAIGLATFPVQMAAAKLLRRQPAPVEAIEAIAAVPLPGRIFLLLTAGLIEEVLFRAVPIILLHDLTGSLTFAVVVPLLVFVLLHRSSWGPLHLLFVALAGSVLTAAYLIGGLWAAVLAHLIIDAPLMLTARSIARRARSGSVSPGRPAMDETV</sequence>
<dbReference type="GO" id="GO:0080120">
    <property type="term" value="P:CAAX-box protein maturation"/>
    <property type="evidence" value="ECO:0007669"/>
    <property type="project" value="UniProtKB-ARBA"/>
</dbReference>
<protein>
    <submittedName>
        <fullName evidence="3">Membrane protease YdiL (CAAX protease family)</fullName>
    </submittedName>
</protein>
<dbReference type="GO" id="GO:0004175">
    <property type="term" value="F:endopeptidase activity"/>
    <property type="evidence" value="ECO:0007669"/>
    <property type="project" value="UniProtKB-ARBA"/>
</dbReference>
<dbReference type="Proteomes" id="UP000545037">
    <property type="component" value="Unassembled WGS sequence"/>
</dbReference>
<keyword evidence="1" id="KW-0472">Membrane</keyword>
<feature type="transmembrane region" description="Helical" evidence="1">
    <location>
        <begin position="143"/>
        <end position="165"/>
    </location>
</feature>
<name>A0A7W9FH82_9CAUL</name>
<evidence type="ECO:0000259" key="2">
    <source>
        <dbReference type="Pfam" id="PF02517"/>
    </source>
</evidence>
<feature type="domain" description="CAAX prenyl protease 2/Lysostaphin resistance protein A-like" evidence="2">
    <location>
        <begin position="120"/>
        <end position="206"/>
    </location>
</feature>
<evidence type="ECO:0000256" key="1">
    <source>
        <dbReference type="SAM" id="Phobius"/>
    </source>
</evidence>
<accession>A0A7W9FH82</accession>
<evidence type="ECO:0000313" key="4">
    <source>
        <dbReference type="Proteomes" id="UP000545037"/>
    </source>
</evidence>
<keyword evidence="1" id="KW-1133">Transmembrane helix</keyword>
<dbReference type="AlphaFoldDB" id="A0A7W9FH82"/>
<feature type="transmembrane region" description="Helical" evidence="1">
    <location>
        <begin position="6"/>
        <end position="26"/>
    </location>
</feature>
<feature type="transmembrane region" description="Helical" evidence="1">
    <location>
        <begin position="177"/>
        <end position="204"/>
    </location>
</feature>
<proteinExistence type="predicted"/>
<feature type="transmembrane region" description="Helical" evidence="1">
    <location>
        <begin position="78"/>
        <end position="100"/>
    </location>
</feature>
<dbReference type="InterPro" id="IPR003675">
    <property type="entry name" value="Rce1/LyrA-like_dom"/>
</dbReference>
<feature type="transmembrane region" description="Helical" evidence="1">
    <location>
        <begin position="38"/>
        <end position="58"/>
    </location>
</feature>
<evidence type="ECO:0000313" key="3">
    <source>
        <dbReference type="EMBL" id="MBB5747403.1"/>
    </source>
</evidence>
<dbReference type="GO" id="GO:0006508">
    <property type="term" value="P:proteolysis"/>
    <property type="evidence" value="ECO:0007669"/>
    <property type="project" value="UniProtKB-KW"/>
</dbReference>
<keyword evidence="4" id="KW-1185">Reference proteome</keyword>
<feature type="transmembrane region" description="Helical" evidence="1">
    <location>
        <begin position="112"/>
        <end position="131"/>
    </location>
</feature>
<dbReference type="Pfam" id="PF02517">
    <property type="entry name" value="Rce1-like"/>
    <property type="match status" value="1"/>
</dbReference>
<keyword evidence="3" id="KW-0378">Hydrolase</keyword>
<reference evidence="3 4" key="1">
    <citation type="submission" date="2020-08" db="EMBL/GenBank/DDBJ databases">
        <title>Genomic Encyclopedia of Type Strains, Phase IV (KMG-IV): sequencing the most valuable type-strain genomes for metagenomic binning, comparative biology and taxonomic classification.</title>
        <authorList>
            <person name="Goeker M."/>
        </authorList>
    </citation>
    <scope>NUCLEOTIDE SEQUENCE [LARGE SCALE GENOMIC DNA]</scope>
    <source>
        <strain evidence="3 4">DSM 4737</strain>
    </source>
</reference>
<gene>
    <name evidence="3" type="ORF">GGR13_003024</name>
</gene>
<comment type="caution">
    <text evidence="3">The sequence shown here is derived from an EMBL/GenBank/DDBJ whole genome shotgun (WGS) entry which is preliminary data.</text>
</comment>
<keyword evidence="1" id="KW-0812">Transmembrane</keyword>
<keyword evidence="3" id="KW-0645">Protease</keyword>